<organism evidence="1 2">
    <name type="scientific">Helianthus annuus</name>
    <name type="common">Common sunflower</name>
    <dbReference type="NCBI Taxonomy" id="4232"/>
    <lineage>
        <taxon>Eukaryota</taxon>
        <taxon>Viridiplantae</taxon>
        <taxon>Streptophyta</taxon>
        <taxon>Embryophyta</taxon>
        <taxon>Tracheophyta</taxon>
        <taxon>Spermatophyta</taxon>
        <taxon>Magnoliopsida</taxon>
        <taxon>eudicotyledons</taxon>
        <taxon>Gunneridae</taxon>
        <taxon>Pentapetalae</taxon>
        <taxon>asterids</taxon>
        <taxon>campanulids</taxon>
        <taxon>Asterales</taxon>
        <taxon>Asteraceae</taxon>
        <taxon>Asteroideae</taxon>
        <taxon>Heliantheae alliance</taxon>
        <taxon>Heliantheae</taxon>
        <taxon>Helianthus</taxon>
    </lineage>
</organism>
<evidence type="ECO:0000313" key="1">
    <source>
        <dbReference type="EMBL" id="KAF5823374.1"/>
    </source>
</evidence>
<comment type="caution">
    <text evidence="1">The sequence shown here is derived from an EMBL/GenBank/DDBJ whole genome shotgun (WGS) entry which is preliminary data.</text>
</comment>
<dbReference type="Gramene" id="mRNA:HanXRQr2_Chr01g0037681">
    <property type="protein sequence ID" value="CDS:HanXRQr2_Chr01g0037681.1"/>
    <property type="gene ID" value="HanXRQr2_Chr01g0037681"/>
</dbReference>
<reference evidence="1" key="1">
    <citation type="journal article" date="2017" name="Nature">
        <title>The sunflower genome provides insights into oil metabolism, flowering and Asterid evolution.</title>
        <authorList>
            <person name="Badouin H."/>
            <person name="Gouzy J."/>
            <person name="Grassa C.J."/>
            <person name="Murat F."/>
            <person name="Staton S.E."/>
            <person name="Cottret L."/>
            <person name="Lelandais-Briere C."/>
            <person name="Owens G.L."/>
            <person name="Carrere S."/>
            <person name="Mayjonade B."/>
            <person name="Legrand L."/>
            <person name="Gill N."/>
            <person name="Kane N.C."/>
            <person name="Bowers J.E."/>
            <person name="Hubner S."/>
            <person name="Bellec A."/>
            <person name="Berard A."/>
            <person name="Berges H."/>
            <person name="Blanchet N."/>
            <person name="Boniface M.C."/>
            <person name="Brunel D."/>
            <person name="Catrice O."/>
            <person name="Chaidir N."/>
            <person name="Claudel C."/>
            <person name="Donnadieu C."/>
            <person name="Faraut T."/>
            <person name="Fievet G."/>
            <person name="Helmstetter N."/>
            <person name="King M."/>
            <person name="Knapp S.J."/>
            <person name="Lai Z."/>
            <person name="Le Paslier M.C."/>
            <person name="Lippi Y."/>
            <person name="Lorenzon L."/>
            <person name="Mandel J.R."/>
            <person name="Marage G."/>
            <person name="Marchand G."/>
            <person name="Marquand E."/>
            <person name="Bret-Mestries E."/>
            <person name="Morien E."/>
            <person name="Nambeesan S."/>
            <person name="Nguyen T."/>
            <person name="Pegot-Espagnet P."/>
            <person name="Pouilly N."/>
            <person name="Raftis F."/>
            <person name="Sallet E."/>
            <person name="Schiex T."/>
            <person name="Thomas J."/>
            <person name="Vandecasteele C."/>
            <person name="Vares D."/>
            <person name="Vear F."/>
            <person name="Vautrin S."/>
            <person name="Crespi M."/>
            <person name="Mangin B."/>
            <person name="Burke J.M."/>
            <person name="Salse J."/>
            <person name="Munos S."/>
            <person name="Vincourt P."/>
            <person name="Rieseberg L.H."/>
            <person name="Langlade N.B."/>
        </authorList>
    </citation>
    <scope>NUCLEOTIDE SEQUENCE</scope>
    <source>
        <tissue evidence="1">Leaves</tissue>
    </source>
</reference>
<dbReference type="Proteomes" id="UP000215914">
    <property type="component" value="Unassembled WGS sequence"/>
</dbReference>
<sequence length="102" mass="11934">MNTVGLHLAIEKFHLKLVQKIDPIWSNITSKLINQSYSKTLWFSSPRCPSLRLLNHNSLCGQNHSCNRSRILQTTSRHLFMLKSFSIKVYIVRFTLKSLRFT</sequence>
<evidence type="ECO:0000313" key="2">
    <source>
        <dbReference type="Proteomes" id="UP000215914"/>
    </source>
</evidence>
<proteinExistence type="predicted"/>
<name>A0A9K3JYK7_HELAN</name>
<dbReference type="AlphaFoldDB" id="A0A9K3JYK7"/>
<dbReference type="EMBL" id="MNCJ02000316">
    <property type="protein sequence ID" value="KAF5823374.1"/>
    <property type="molecule type" value="Genomic_DNA"/>
</dbReference>
<accession>A0A9K3JYK7</accession>
<gene>
    <name evidence="1" type="ORF">HanXRQr2_Chr01g0037681</name>
</gene>
<protein>
    <submittedName>
        <fullName evidence="1">Uncharacterized protein</fullName>
    </submittedName>
</protein>
<keyword evidence="2" id="KW-1185">Reference proteome</keyword>
<reference evidence="1" key="2">
    <citation type="submission" date="2020-06" db="EMBL/GenBank/DDBJ databases">
        <title>Helianthus annuus Genome sequencing and assembly Release 2.</title>
        <authorList>
            <person name="Gouzy J."/>
            <person name="Langlade N."/>
            <person name="Munos S."/>
        </authorList>
    </citation>
    <scope>NUCLEOTIDE SEQUENCE</scope>
    <source>
        <tissue evidence="1">Leaves</tissue>
    </source>
</reference>